<accession>A0AAU7DSJ7</accession>
<proteinExistence type="predicted"/>
<keyword evidence="3" id="KW-0378">Hydrolase</keyword>
<feature type="region of interest" description="Disordered" evidence="1">
    <location>
        <begin position="349"/>
        <end position="377"/>
    </location>
</feature>
<protein>
    <submittedName>
        <fullName evidence="3">Alpha/beta hydrolase</fullName>
    </submittedName>
</protein>
<feature type="region of interest" description="Disordered" evidence="1">
    <location>
        <begin position="1"/>
        <end position="20"/>
    </location>
</feature>
<dbReference type="Gene3D" id="3.40.50.1820">
    <property type="entry name" value="alpha/beta hydrolase"/>
    <property type="match status" value="1"/>
</dbReference>
<dbReference type="PANTHER" id="PTHR11614">
    <property type="entry name" value="PHOSPHOLIPASE-RELATED"/>
    <property type="match status" value="1"/>
</dbReference>
<sequence length="377" mass="41104">MKTNLTGGGIPPTPQAGPWRPDLLGEPWVAQTIDLPMIRGRKTVATLVTTRAELAHTAKIALLYLHGYNDYFFQTHVAQTITDLGIAFYALDLHGYGRSTLDEESRNDCWSLREYGPELSAATRYLIEERGYEHLVILGHSTGGLIASLWARSPLGAATVSALLLNSPWLDLNRPWFDRVIGTAAIDAVGNYLPNYAIVAGGSWYAHRLHVSNGGDWDFDLDMKRSRPAPVRMGWLRAIREGQLRVHRGLELEIPILVMASDRSSPPLLTEQNLTSDQAGADLAGETDTVLDVQQIVDRAPNLGTNGTVTQIRGGNHDLALGNPASRAAYLATIEQWLTEHGFATPKHTEAADKALVPGPNVSDDRASEVPLDGSQP</sequence>
<dbReference type="AlphaFoldDB" id="A0AAU7DSJ7"/>
<reference evidence="3" key="1">
    <citation type="submission" date="2024-02" db="EMBL/GenBank/DDBJ databases">
        <title>Tomenella chthoni gen. nov. sp. nov., a member of the family Jonesiaceae isolated from bat guano.</title>
        <authorList>
            <person name="Miller S.L."/>
            <person name="King J."/>
            <person name="Sankaranarayanan K."/>
            <person name="Lawson P.A."/>
        </authorList>
    </citation>
    <scope>NUCLEOTIDE SEQUENCE</scope>
    <source>
        <strain evidence="3">BS-20</strain>
    </source>
</reference>
<dbReference type="InterPro" id="IPR022742">
    <property type="entry name" value="Hydrolase_4"/>
</dbReference>
<dbReference type="EMBL" id="CP146203">
    <property type="protein sequence ID" value="XBH20669.1"/>
    <property type="molecule type" value="Genomic_DNA"/>
</dbReference>
<evidence type="ECO:0000256" key="1">
    <source>
        <dbReference type="SAM" id="MobiDB-lite"/>
    </source>
</evidence>
<feature type="compositionally biased region" description="Gly residues" evidence="1">
    <location>
        <begin position="1"/>
        <end position="10"/>
    </location>
</feature>
<dbReference type="GO" id="GO:0016787">
    <property type="term" value="F:hydrolase activity"/>
    <property type="evidence" value="ECO:0007669"/>
    <property type="project" value="UniProtKB-KW"/>
</dbReference>
<dbReference type="InterPro" id="IPR051044">
    <property type="entry name" value="MAG_DAG_Lipase"/>
</dbReference>
<organism evidence="3">
    <name type="scientific">Jonesiaceae bacterium BS-20</name>
    <dbReference type="NCBI Taxonomy" id="3120821"/>
    <lineage>
        <taxon>Bacteria</taxon>
        <taxon>Bacillati</taxon>
        <taxon>Actinomycetota</taxon>
        <taxon>Actinomycetes</taxon>
        <taxon>Micrococcales</taxon>
        <taxon>Jonesiaceae</taxon>
    </lineage>
</organism>
<evidence type="ECO:0000259" key="2">
    <source>
        <dbReference type="Pfam" id="PF12146"/>
    </source>
</evidence>
<evidence type="ECO:0000313" key="3">
    <source>
        <dbReference type="EMBL" id="XBH20669.1"/>
    </source>
</evidence>
<gene>
    <name evidence="3" type="ORF">V5R04_10540</name>
</gene>
<dbReference type="SUPFAM" id="SSF53474">
    <property type="entry name" value="alpha/beta-Hydrolases"/>
    <property type="match status" value="1"/>
</dbReference>
<feature type="domain" description="Serine aminopeptidase S33" evidence="2">
    <location>
        <begin position="59"/>
        <end position="198"/>
    </location>
</feature>
<name>A0AAU7DSJ7_9MICO</name>
<dbReference type="InterPro" id="IPR029058">
    <property type="entry name" value="AB_hydrolase_fold"/>
</dbReference>
<dbReference type="Pfam" id="PF12146">
    <property type="entry name" value="Hydrolase_4"/>
    <property type="match status" value="1"/>
</dbReference>